<organism evidence="2 3">
    <name type="scientific">Thiosulfatimonas sediminis</name>
    <dbReference type="NCBI Taxonomy" id="2675054"/>
    <lineage>
        <taxon>Bacteria</taxon>
        <taxon>Pseudomonadati</taxon>
        <taxon>Pseudomonadota</taxon>
        <taxon>Gammaproteobacteria</taxon>
        <taxon>Thiotrichales</taxon>
        <taxon>Piscirickettsiaceae</taxon>
        <taxon>Thiosulfatimonas</taxon>
    </lineage>
</organism>
<keyword evidence="1" id="KW-0812">Transmembrane</keyword>
<keyword evidence="1" id="KW-1133">Transmembrane helix</keyword>
<dbReference type="RefSeq" id="WP_173274087.1">
    <property type="nucleotide sequence ID" value="NZ_AP021889.1"/>
</dbReference>
<reference evidence="3" key="1">
    <citation type="submission" date="2019-11" db="EMBL/GenBank/DDBJ databases">
        <title>Isolation and characterization of two novel species in the genus Thiomicrorhabdus.</title>
        <authorList>
            <person name="Mochizuki J."/>
            <person name="Kojima H."/>
            <person name="Fukui M."/>
        </authorList>
    </citation>
    <scope>NUCLEOTIDE SEQUENCE [LARGE SCALE GENOMIC DNA]</scope>
    <source>
        <strain evidence="3">aks77</strain>
    </source>
</reference>
<evidence type="ECO:0000313" key="3">
    <source>
        <dbReference type="Proteomes" id="UP000501726"/>
    </source>
</evidence>
<proteinExistence type="predicted"/>
<evidence type="ECO:0000256" key="1">
    <source>
        <dbReference type="SAM" id="Phobius"/>
    </source>
</evidence>
<feature type="transmembrane region" description="Helical" evidence="1">
    <location>
        <begin position="33"/>
        <end position="60"/>
    </location>
</feature>
<accession>A0A6F8PXY4</accession>
<keyword evidence="3" id="KW-1185">Reference proteome</keyword>
<gene>
    <name evidence="2" type="ORF">THMIRHAS_23760</name>
</gene>
<sequence>MSDLTKMLLVLVITVVIPLAVLLGIWADILPQALQVAIGLAGVILTIAYIVGGNLLLMWGDIKSGRYSKKS</sequence>
<dbReference type="AlphaFoldDB" id="A0A6F8PXY4"/>
<dbReference type="Proteomes" id="UP000501726">
    <property type="component" value="Chromosome"/>
</dbReference>
<dbReference type="KEGG" id="tse:THMIRHAS_23760"/>
<dbReference type="EMBL" id="AP021889">
    <property type="protein sequence ID" value="BBP47003.1"/>
    <property type="molecule type" value="Genomic_DNA"/>
</dbReference>
<feature type="transmembrane region" description="Helical" evidence="1">
    <location>
        <begin position="7"/>
        <end position="27"/>
    </location>
</feature>
<keyword evidence="1" id="KW-0472">Membrane</keyword>
<evidence type="ECO:0000313" key="2">
    <source>
        <dbReference type="EMBL" id="BBP47003.1"/>
    </source>
</evidence>
<protein>
    <submittedName>
        <fullName evidence="2">Uncharacterized protein</fullName>
    </submittedName>
</protein>
<name>A0A6F8PXY4_9GAMM</name>